<keyword evidence="2" id="KW-0808">Transferase</keyword>
<accession>A0A8J6XFR3</accession>
<reference evidence="2" key="1">
    <citation type="submission" date="2020-09" db="EMBL/GenBank/DDBJ databases">
        <title>Iningainema tapete sp. nov. (Scytonemataceae, Cyanobacteria) from greenhouses in central Florida (USA) produces two types of nodularin with biosynthetic potential for microcystin-LR and anabaenopeptins.</title>
        <authorList>
            <person name="Berthold D.E."/>
            <person name="Lefler F.W."/>
            <person name="Huang I.-S."/>
            <person name="Abdulla H."/>
            <person name="Zimba P.V."/>
            <person name="Laughinghouse H.D. IV."/>
        </authorList>
    </citation>
    <scope>NUCLEOTIDE SEQUENCE</scope>
    <source>
        <strain evidence="2">BLCCT55</strain>
    </source>
</reference>
<dbReference type="Pfam" id="PF05050">
    <property type="entry name" value="Methyltransf_21"/>
    <property type="match status" value="1"/>
</dbReference>
<dbReference type="GO" id="GO:0008168">
    <property type="term" value="F:methyltransferase activity"/>
    <property type="evidence" value="ECO:0007669"/>
    <property type="project" value="UniProtKB-KW"/>
</dbReference>
<dbReference type="GO" id="GO:0032259">
    <property type="term" value="P:methylation"/>
    <property type="evidence" value="ECO:0007669"/>
    <property type="project" value="UniProtKB-KW"/>
</dbReference>
<dbReference type="Proteomes" id="UP000629098">
    <property type="component" value="Unassembled WGS sequence"/>
</dbReference>
<name>A0A8J6XFR3_9CYAN</name>
<feature type="domain" description="Methyltransferase FkbM" evidence="1">
    <location>
        <begin position="68"/>
        <end position="222"/>
    </location>
</feature>
<dbReference type="SUPFAM" id="SSF53335">
    <property type="entry name" value="S-adenosyl-L-methionine-dependent methyltransferases"/>
    <property type="match status" value="1"/>
</dbReference>
<dbReference type="EMBL" id="JACXAE010000072">
    <property type="protein sequence ID" value="MBD2774954.1"/>
    <property type="molecule type" value="Genomic_DNA"/>
</dbReference>
<evidence type="ECO:0000259" key="1">
    <source>
        <dbReference type="Pfam" id="PF05050"/>
    </source>
</evidence>
<dbReference type="PANTHER" id="PTHR34203">
    <property type="entry name" value="METHYLTRANSFERASE, FKBM FAMILY PROTEIN"/>
    <property type="match status" value="1"/>
</dbReference>
<dbReference type="AlphaFoldDB" id="A0A8J6XFR3"/>
<proteinExistence type="predicted"/>
<dbReference type="Gene3D" id="3.40.50.150">
    <property type="entry name" value="Vaccinia Virus protein VP39"/>
    <property type="match status" value="1"/>
</dbReference>
<gene>
    <name evidence="2" type="ORF">ICL16_23520</name>
</gene>
<evidence type="ECO:0000313" key="3">
    <source>
        <dbReference type="Proteomes" id="UP000629098"/>
    </source>
</evidence>
<keyword evidence="2" id="KW-0489">Methyltransferase</keyword>
<dbReference type="PANTHER" id="PTHR34203:SF15">
    <property type="entry name" value="SLL1173 PROTEIN"/>
    <property type="match status" value="1"/>
</dbReference>
<dbReference type="InterPro" id="IPR052514">
    <property type="entry name" value="SAM-dependent_MTase"/>
</dbReference>
<dbReference type="NCBIfam" id="TIGR01444">
    <property type="entry name" value="fkbM_fam"/>
    <property type="match status" value="1"/>
</dbReference>
<comment type="caution">
    <text evidence="2">The sequence shown here is derived from an EMBL/GenBank/DDBJ whole genome shotgun (WGS) entry which is preliminary data.</text>
</comment>
<dbReference type="InterPro" id="IPR006342">
    <property type="entry name" value="FkbM_mtfrase"/>
</dbReference>
<sequence length="260" mass="29971">MVKQMKMFFEIKNSFKEMLKGTPIENFAKSTYDLLIPSSYEMDLNKQDNALMSQILQRILNQESNCIDIGCNTGDVLAHIVQLSPSGYHYAFEPLPRLATRLKNKFPHVDIRQVALSNSEGETSFWYVVNAPALSSLKKDIWKRHIRDAITENITVKTQRLDDILNPELKIDLVKVDVEGVELEVLKGAIRTLKTHRPYVFFEHGELVDGKPVHDRRIYDLLVNECNLHIFELRSWLQGLSPLSLDEYLHTGVWNFFAAP</sequence>
<dbReference type="InterPro" id="IPR029063">
    <property type="entry name" value="SAM-dependent_MTases_sf"/>
</dbReference>
<evidence type="ECO:0000313" key="2">
    <source>
        <dbReference type="EMBL" id="MBD2774954.1"/>
    </source>
</evidence>
<keyword evidence="3" id="KW-1185">Reference proteome</keyword>
<organism evidence="2 3">
    <name type="scientific">Iningainema tapete BLCC-T55</name>
    <dbReference type="NCBI Taxonomy" id="2748662"/>
    <lineage>
        <taxon>Bacteria</taxon>
        <taxon>Bacillati</taxon>
        <taxon>Cyanobacteriota</taxon>
        <taxon>Cyanophyceae</taxon>
        <taxon>Nostocales</taxon>
        <taxon>Scytonemataceae</taxon>
        <taxon>Iningainema tapete</taxon>
    </lineage>
</organism>
<protein>
    <submittedName>
        <fullName evidence="2">FkbM family methyltransferase</fullName>
    </submittedName>
</protein>